<dbReference type="EMBL" id="PZHR01000008">
    <property type="protein sequence ID" value="PTK60270.1"/>
    <property type="molecule type" value="Genomic_DNA"/>
</dbReference>
<keyword evidence="1" id="KW-0238">DNA-binding</keyword>
<dbReference type="SMART" id="SM00342">
    <property type="entry name" value="HTH_ARAC"/>
    <property type="match status" value="1"/>
</dbReference>
<dbReference type="Proteomes" id="UP000240400">
    <property type="component" value="Unassembled WGS sequence"/>
</dbReference>
<proteinExistence type="predicted"/>
<reference evidence="3 4" key="1">
    <citation type="journal article" date="2016" name="Front. Microbiol.">
        <title>Comprehensive Phylogenetic Analysis of Bovine Non-aureus Staphylococci Species Based on Whole-Genome Sequencing.</title>
        <authorList>
            <person name="Naushad S."/>
            <person name="Barkema H.W."/>
            <person name="Luby C."/>
            <person name="Condas L.A."/>
            <person name="Nobrega D.B."/>
            <person name="Carson D.A."/>
            <person name="De Buck J."/>
        </authorList>
    </citation>
    <scope>NUCLEOTIDE SEQUENCE [LARGE SCALE GENOMIC DNA]</scope>
    <source>
        <strain evidence="3 4">SNUC 4337</strain>
    </source>
</reference>
<sequence>MDYNLNIYYTMHAPLNQLSKRHCFNIFLILEGTLIILKNNTFHHFKVGDIFHIHDYECVKHISFNGTLICLSINNFYYYQCSSHQNDKNNTYIPEKYDLHIQFSDMIKAIQHKSNHRFNQSINRLIKSIYVLDYGASQYTEIQNNYKHRLIKDVVHYVNTHLTTKVSCQQIANQFFVNNSFLSREFSALMGCKLSNYITSSKIHASICDLLEDDQLNTIQQRYGFRTQDDYCYLFKRFIGYQPSEIHKYRNPWRDIQHITFDFNHRYQTKV</sequence>
<accession>A0A2T4SD52</accession>
<dbReference type="PANTHER" id="PTHR43280">
    <property type="entry name" value="ARAC-FAMILY TRANSCRIPTIONAL REGULATOR"/>
    <property type="match status" value="1"/>
</dbReference>
<comment type="caution">
    <text evidence="3">The sequence shown here is derived from an EMBL/GenBank/DDBJ whole genome shotgun (WGS) entry which is preliminary data.</text>
</comment>
<feature type="domain" description="HTH araC/xylS-type" evidence="2">
    <location>
        <begin position="152"/>
        <end position="249"/>
    </location>
</feature>
<dbReference type="Gene3D" id="1.10.10.60">
    <property type="entry name" value="Homeodomain-like"/>
    <property type="match status" value="1"/>
</dbReference>
<dbReference type="GO" id="GO:0043565">
    <property type="term" value="F:sequence-specific DNA binding"/>
    <property type="evidence" value="ECO:0007669"/>
    <property type="project" value="InterPro"/>
</dbReference>
<dbReference type="PANTHER" id="PTHR43280:SF2">
    <property type="entry name" value="HTH-TYPE TRANSCRIPTIONAL REGULATOR EXSA"/>
    <property type="match status" value="1"/>
</dbReference>
<evidence type="ECO:0000313" key="3">
    <source>
        <dbReference type="EMBL" id="PTK60270.1"/>
    </source>
</evidence>
<dbReference type="PROSITE" id="PS01124">
    <property type="entry name" value="HTH_ARAC_FAMILY_2"/>
    <property type="match status" value="1"/>
</dbReference>
<dbReference type="InterPro" id="IPR018060">
    <property type="entry name" value="HTH_AraC"/>
</dbReference>
<gene>
    <name evidence="3" type="ORF">BUZ61_02950</name>
</gene>
<protein>
    <submittedName>
        <fullName evidence="3">Transcriptional regulator</fullName>
    </submittedName>
</protein>
<name>A0A2T4SD52_9STAP</name>
<organism evidence="3 4">
    <name type="scientific">Staphylococcus nepalensis</name>
    <dbReference type="NCBI Taxonomy" id="214473"/>
    <lineage>
        <taxon>Bacteria</taxon>
        <taxon>Bacillati</taxon>
        <taxon>Bacillota</taxon>
        <taxon>Bacilli</taxon>
        <taxon>Bacillales</taxon>
        <taxon>Staphylococcaceae</taxon>
        <taxon>Staphylococcus</taxon>
    </lineage>
</organism>
<evidence type="ECO:0000256" key="1">
    <source>
        <dbReference type="ARBA" id="ARBA00023125"/>
    </source>
</evidence>
<dbReference type="GO" id="GO:0003700">
    <property type="term" value="F:DNA-binding transcription factor activity"/>
    <property type="evidence" value="ECO:0007669"/>
    <property type="project" value="InterPro"/>
</dbReference>
<evidence type="ECO:0000313" key="4">
    <source>
        <dbReference type="Proteomes" id="UP000240400"/>
    </source>
</evidence>
<dbReference type="AlphaFoldDB" id="A0A2T4SD52"/>
<evidence type="ECO:0000259" key="2">
    <source>
        <dbReference type="PROSITE" id="PS01124"/>
    </source>
</evidence>